<evidence type="ECO:0000256" key="2">
    <source>
        <dbReference type="ARBA" id="ARBA00023015"/>
    </source>
</evidence>
<dbReference type="InterPro" id="IPR013249">
    <property type="entry name" value="RNA_pol_sigma70_r4_t2"/>
</dbReference>
<gene>
    <name evidence="8" type="ORF">SDC9_201171</name>
</gene>
<accession>A0A645IQJ2</accession>
<dbReference type="GO" id="GO:0003677">
    <property type="term" value="F:DNA binding"/>
    <property type="evidence" value="ECO:0007669"/>
    <property type="project" value="UniProtKB-KW"/>
</dbReference>
<dbReference type="EMBL" id="VSSQ01120676">
    <property type="protein sequence ID" value="MPN53507.1"/>
    <property type="molecule type" value="Genomic_DNA"/>
</dbReference>
<feature type="domain" description="RNA polymerase sigma-70 region 2" evidence="6">
    <location>
        <begin position="2"/>
        <end position="37"/>
    </location>
</feature>
<name>A0A645IQJ2_9ZZZZ</name>
<evidence type="ECO:0000259" key="7">
    <source>
        <dbReference type="Pfam" id="PF08281"/>
    </source>
</evidence>
<sequence>MFLSIWNNIKSFDKDKNSFKNWICAISKYKAIDYKRKYLYKLETVDISKDICYIDKELIKSEIDEEIKEILSHLNERDKELFVKHYLEGEELEEIAIKNNTKVSNLYNRLSRGRKKIRESISK</sequence>
<dbReference type="NCBIfam" id="TIGR02937">
    <property type="entry name" value="sigma70-ECF"/>
    <property type="match status" value="1"/>
</dbReference>
<proteinExistence type="inferred from homology"/>
<evidence type="ECO:0000259" key="6">
    <source>
        <dbReference type="Pfam" id="PF04542"/>
    </source>
</evidence>
<organism evidence="8">
    <name type="scientific">bioreactor metagenome</name>
    <dbReference type="NCBI Taxonomy" id="1076179"/>
    <lineage>
        <taxon>unclassified sequences</taxon>
        <taxon>metagenomes</taxon>
        <taxon>ecological metagenomes</taxon>
    </lineage>
</organism>
<dbReference type="GO" id="GO:0006352">
    <property type="term" value="P:DNA-templated transcription initiation"/>
    <property type="evidence" value="ECO:0007669"/>
    <property type="project" value="InterPro"/>
</dbReference>
<dbReference type="PANTHER" id="PTHR43133">
    <property type="entry name" value="RNA POLYMERASE ECF-TYPE SIGMA FACTO"/>
    <property type="match status" value="1"/>
</dbReference>
<evidence type="ECO:0000256" key="3">
    <source>
        <dbReference type="ARBA" id="ARBA00023082"/>
    </source>
</evidence>
<protein>
    <submittedName>
        <fullName evidence="8">Uncharacterized protein</fullName>
    </submittedName>
</protein>
<comment type="similarity">
    <text evidence="1">Belongs to the sigma-70 factor family. ECF subfamily.</text>
</comment>
<dbReference type="SUPFAM" id="SSF88946">
    <property type="entry name" value="Sigma2 domain of RNA polymerase sigma factors"/>
    <property type="match status" value="1"/>
</dbReference>
<feature type="domain" description="RNA polymerase sigma factor 70 region 4 type 2" evidence="7">
    <location>
        <begin position="65"/>
        <end position="117"/>
    </location>
</feature>
<dbReference type="InterPro" id="IPR013325">
    <property type="entry name" value="RNA_pol_sigma_r2"/>
</dbReference>
<dbReference type="Gene3D" id="1.10.10.10">
    <property type="entry name" value="Winged helix-like DNA-binding domain superfamily/Winged helix DNA-binding domain"/>
    <property type="match status" value="1"/>
</dbReference>
<reference evidence="8" key="1">
    <citation type="submission" date="2019-08" db="EMBL/GenBank/DDBJ databases">
        <authorList>
            <person name="Kucharzyk K."/>
            <person name="Murdoch R.W."/>
            <person name="Higgins S."/>
            <person name="Loffler F."/>
        </authorList>
    </citation>
    <scope>NUCLEOTIDE SEQUENCE</scope>
</reference>
<dbReference type="InterPro" id="IPR039425">
    <property type="entry name" value="RNA_pol_sigma-70-like"/>
</dbReference>
<dbReference type="Pfam" id="PF08281">
    <property type="entry name" value="Sigma70_r4_2"/>
    <property type="match status" value="1"/>
</dbReference>
<dbReference type="InterPro" id="IPR036388">
    <property type="entry name" value="WH-like_DNA-bd_sf"/>
</dbReference>
<dbReference type="InterPro" id="IPR013324">
    <property type="entry name" value="RNA_pol_sigma_r3/r4-like"/>
</dbReference>
<keyword evidence="5" id="KW-0804">Transcription</keyword>
<evidence type="ECO:0000313" key="8">
    <source>
        <dbReference type="EMBL" id="MPN53507.1"/>
    </source>
</evidence>
<keyword evidence="2" id="KW-0805">Transcription regulation</keyword>
<dbReference type="InterPro" id="IPR014284">
    <property type="entry name" value="RNA_pol_sigma-70_dom"/>
</dbReference>
<evidence type="ECO:0000256" key="5">
    <source>
        <dbReference type="ARBA" id="ARBA00023163"/>
    </source>
</evidence>
<dbReference type="InterPro" id="IPR007627">
    <property type="entry name" value="RNA_pol_sigma70_r2"/>
</dbReference>
<keyword evidence="4" id="KW-0238">DNA-binding</keyword>
<dbReference type="Pfam" id="PF04542">
    <property type="entry name" value="Sigma70_r2"/>
    <property type="match status" value="1"/>
</dbReference>
<evidence type="ECO:0000256" key="1">
    <source>
        <dbReference type="ARBA" id="ARBA00010641"/>
    </source>
</evidence>
<dbReference type="GO" id="GO:0016987">
    <property type="term" value="F:sigma factor activity"/>
    <property type="evidence" value="ECO:0007669"/>
    <property type="project" value="UniProtKB-KW"/>
</dbReference>
<dbReference type="AlphaFoldDB" id="A0A645IQJ2"/>
<dbReference type="PANTHER" id="PTHR43133:SF8">
    <property type="entry name" value="RNA POLYMERASE SIGMA FACTOR HI_1459-RELATED"/>
    <property type="match status" value="1"/>
</dbReference>
<dbReference type="SUPFAM" id="SSF88659">
    <property type="entry name" value="Sigma3 and sigma4 domains of RNA polymerase sigma factors"/>
    <property type="match status" value="1"/>
</dbReference>
<keyword evidence="3" id="KW-0731">Sigma factor</keyword>
<evidence type="ECO:0000256" key="4">
    <source>
        <dbReference type="ARBA" id="ARBA00023125"/>
    </source>
</evidence>
<dbReference type="Gene3D" id="1.10.1740.10">
    <property type="match status" value="1"/>
</dbReference>
<comment type="caution">
    <text evidence="8">The sequence shown here is derived from an EMBL/GenBank/DDBJ whole genome shotgun (WGS) entry which is preliminary data.</text>
</comment>